<dbReference type="OrthoDB" id="539213at2759"/>
<reference evidence="1" key="1">
    <citation type="submission" date="2021-02" db="EMBL/GenBank/DDBJ databases">
        <title>Psilocybe cubensis genome.</title>
        <authorList>
            <person name="Mckernan K.J."/>
            <person name="Crawford S."/>
            <person name="Trippe A."/>
            <person name="Kane L.T."/>
            <person name="Mclaughlin S."/>
        </authorList>
    </citation>
    <scope>NUCLEOTIDE SEQUENCE [LARGE SCALE GENOMIC DNA]</scope>
    <source>
        <strain evidence="1">MGC-MH-2018</strain>
    </source>
</reference>
<comment type="caution">
    <text evidence="1">The sequence shown here is derived from an EMBL/GenBank/DDBJ whole genome shotgun (WGS) entry which is preliminary data.</text>
</comment>
<evidence type="ECO:0000313" key="1">
    <source>
        <dbReference type="EMBL" id="KAG5163090.1"/>
    </source>
</evidence>
<sequence length="563" mass="65071">MQFDPDELRPYAHIHRSMQWCLDKLISVQSTEAHSFTDPVNTILELAIAEEQVIRRVFARNDRSHRNGSVLHHAEGLLNVFDQVPDQVKRAFPRLSSDQEPDVPVVIQPATGLVHSFPRKHLFALPDDMKRAKGSPTIVPDMAAFLQNFDIFTNRAFINMRHWDNIAVAGGAVLACMQPTSFDASPWTPLQANMYFENFYPDSDVDLFIYGLNAEEAEARMVEVYQDITSALLQPAICVRKAGNITIRAKGVRPIQIILRLYHGISEILCGFDIDAACCLYDGITIYYFSLIEEILTRRRHSGTNVWANIRCLMACMRQANTIDLSRRSPSYEVRNQKYGKRGFEVYIPSLQRERIDVAFVYNQWIRYFPPGLVRLFIYEYLGVDPFYYVNLHYPGKRIRRARVLFGRVMDFTPVENSSYDRVWARLPGVDFSADEIVRHIDNMNVLMNSPYKQSKYQRRIHRHFISYGTMQQCINGINCINCPPPVTDEEKNIVQEESTRYIRGRISFIEDNPGRQFVGSFSPITEGDWEVNAYRQFGPVEPPSSLARHFTNWGTLRRLFNP</sequence>
<proteinExistence type="predicted"/>
<dbReference type="PANTHER" id="PTHR43558:SF6">
    <property type="entry name" value="REDUCTASE, PUTATIVE (AFU_ORTHOLOGUE AFUA_3G10540)-RELATED"/>
    <property type="match status" value="1"/>
</dbReference>
<dbReference type="AlphaFoldDB" id="A0A8H7XKB5"/>
<dbReference type="InterPro" id="IPR053354">
    <property type="entry name" value="MGDG_epimerase"/>
</dbReference>
<gene>
    <name evidence="1" type="ORF">JR316_011957</name>
</gene>
<protein>
    <submittedName>
        <fullName evidence="1">Uncharacterized protein</fullName>
    </submittedName>
</protein>
<name>A0A8H7XKB5_PSICU</name>
<dbReference type="EMBL" id="JAFIQS010000016">
    <property type="protein sequence ID" value="KAG5163090.1"/>
    <property type="molecule type" value="Genomic_DNA"/>
</dbReference>
<dbReference type="PANTHER" id="PTHR43558">
    <property type="entry name" value="REDUCTASE, PUTATIVE (AFU_ORTHOLOGUE AFUA_3G10540)-RELATED"/>
    <property type="match status" value="1"/>
</dbReference>
<organism evidence="1">
    <name type="scientific">Psilocybe cubensis</name>
    <name type="common">Psychedelic mushroom</name>
    <name type="synonym">Stropharia cubensis</name>
    <dbReference type="NCBI Taxonomy" id="181762"/>
    <lineage>
        <taxon>Eukaryota</taxon>
        <taxon>Fungi</taxon>
        <taxon>Dikarya</taxon>
        <taxon>Basidiomycota</taxon>
        <taxon>Agaricomycotina</taxon>
        <taxon>Agaricomycetes</taxon>
        <taxon>Agaricomycetidae</taxon>
        <taxon>Agaricales</taxon>
        <taxon>Agaricineae</taxon>
        <taxon>Strophariaceae</taxon>
        <taxon>Psilocybe</taxon>
    </lineage>
</organism>
<accession>A0A8H7XKB5</accession>